<protein>
    <submittedName>
        <fullName evidence="4">Uncharacterized protein</fullName>
    </submittedName>
</protein>
<keyword evidence="2" id="KW-0812">Transmembrane</keyword>
<name>A0ABR1JYV9_9AGAR</name>
<keyword evidence="2" id="KW-1133">Transmembrane helix</keyword>
<comment type="caution">
    <text evidence="4">The sequence shown here is derived from an EMBL/GenBank/DDBJ whole genome shotgun (WGS) entry which is preliminary data.</text>
</comment>
<keyword evidence="2" id="KW-0472">Membrane</keyword>
<feature type="compositionally biased region" description="Pro residues" evidence="1">
    <location>
        <begin position="128"/>
        <end position="146"/>
    </location>
</feature>
<feature type="chain" id="PRO_5046422184" evidence="3">
    <location>
        <begin position="18"/>
        <end position="154"/>
    </location>
</feature>
<dbReference type="EMBL" id="JBANRG010000004">
    <property type="protein sequence ID" value="KAK7467463.1"/>
    <property type="molecule type" value="Genomic_DNA"/>
</dbReference>
<evidence type="ECO:0000313" key="4">
    <source>
        <dbReference type="EMBL" id="KAK7467463.1"/>
    </source>
</evidence>
<keyword evidence="5" id="KW-1185">Reference proteome</keyword>
<feature type="transmembrane region" description="Helical" evidence="2">
    <location>
        <begin position="27"/>
        <end position="51"/>
    </location>
</feature>
<reference evidence="4 5" key="1">
    <citation type="submission" date="2024-01" db="EMBL/GenBank/DDBJ databases">
        <title>A draft genome for the cacao thread blight pathogen Marasmiellus scandens.</title>
        <authorList>
            <person name="Baruah I.K."/>
            <person name="Leung J."/>
            <person name="Bukari Y."/>
            <person name="Amoako-Attah I."/>
            <person name="Meinhardt L.W."/>
            <person name="Bailey B.A."/>
            <person name="Cohen S.P."/>
        </authorList>
    </citation>
    <scope>NUCLEOTIDE SEQUENCE [LARGE SCALE GENOMIC DNA]</scope>
    <source>
        <strain evidence="4 5">GH-19</strain>
    </source>
</reference>
<keyword evidence="3" id="KW-0732">Signal</keyword>
<evidence type="ECO:0000256" key="3">
    <source>
        <dbReference type="SAM" id="SignalP"/>
    </source>
</evidence>
<evidence type="ECO:0000313" key="5">
    <source>
        <dbReference type="Proteomes" id="UP001498398"/>
    </source>
</evidence>
<dbReference type="Proteomes" id="UP001498398">
    <property type="component" value="Unassembled WGS sequence"/>
</dbReference>
<gene>
    <name evidence="4" type="ORF">VKT23_004516</name>
</gene>
<evidence type="ECO:0000256" key="2">
    <source>
        <dbReference type="SAM" id="Phobius"/>
    </source>
</evidence>
<sequence>MLSALTCLLALVPVATAQVIVRRPSTTWRIVVGILIGVGFLLFIISSLVYYKRQQARRRMVQQVLATAHPYNPGPGHYPNYYSQQSYGGYGQPQQFSPPGGYGGNAYPPPPNNFGDSKGNPTGGYVPPSGPPPQGYYSPPPGPPPQAHVNASPY</sequence>
<evidence type="ECO:0000256" key="1">
    <source>
        <dbReference type="SAM" id="MobiDB-lite"/>
    </source>
</evidence>
<feature type="compositionally biased region" description="Low complexity" evidence="1">
    <location>
        <begin position="70"/>
        <end position="99"/>
    </location>
</feature>
<feature type="region of interest" description="Disordered" evidence="1">
    <location>
        <begin position="70"/>
        <end position="154"/>
    </location>
</feature>
<accession>A0ABR1JYV9</accession>
<organism evidence="4 5">
    <name type="scientific">Marasmiellus scandens</name>
    <dbReference type="NCBI Taxonomy" id="2682957"/>
    <lineage>
        <taxon>Eukaryota</taxon>
        <taxon>Fungi</taxon>
        <taxon>Dikarya</taxon>
        <taxon>Basidiomycota</taxon>
        <taxon>Agaricomycotina</taxon>
        <taxon>Agaricomycetes</taxon>
        <taxon>Agaricomycetidae</taxon>
        <taxon>Agaricales</taxon>
        <taxon>Marasmiineae</taxon>
        <taxon>Omphalotaceae</taxon>
        <taxon>Marasmiellus</taxon>
    </lineage>
</organism>
<feature type="signal peptide" evidence="3">
    <location>
        <begin position="1"/>
        <end position="17"/>
    </location>
</feature>
<proteinExistence type="predicted"/>